<dbReference type="InterPro" id="IPR036187">
    <property type="entry name" value="DNA_mismatch_repair_MutS_sf"/>
</dbReference>
<dbReference type="GO" id="GO:0006298">
    <property type="term" value="P:mismatch repair"/>
    <property type="evidence" value="ECO:0007669"/>
    <property type="project" value="InterPro"/>
</dbReference>
<comment type="similarity">
    <text evidence="1">Belongs to the DNA mismatch repair MutS family.</text>
</comment>
<feature type="compositionally biased region" description="Acidic residues" evidence="2">
    <location>
        <begin position="66"/>
        <end position="78"/>
    </location>
</feature>
<feature type="domain" description="DNA mismatch repair protein MutS core" evidence="3">
    <location>
        <begin position="292"/>
        <end position="505"/>
    </location>
</feature>
<name>A0AAF0IGP2_9EURO</name>
<gene>
    <name evidence="4" type="ORF">PRK78_001244</name>
</gene>
<sequence length="601" mass="67389">MTPPLARKAGRLLASRKPAQATLWDRGASDLRSYWHHASPTPLQSRNSSVNQSTSATPHRAMPEIESNETDSIPEENRDDDLCQVVMAIDIRERGTVGCAYYVAEQMKLYILEDITSGGTDVVETLKLDVEPTVVILSTRADRDIQIPNRKDNDEMLPANDIQFQLPYHLDVRPSQEFSFEAAKTKLMGLNLGKGIDDTPRFLVPGNAFSNGHVVHGEDVGFTEQQGKFLHLASIIDMENCVSIGCAGALVTYLQRKRSTHYLQREAAGDQPLKINAAEMLSLEGSMFINRDTLASLQIIQTESHPNAFNQGPGKTSSGSKESLSIYGLFHRFARTPQGKGMLKKLFLRPTIKPDIIRERHDFISTFLRPENCDTMERLIKSLKGMKNVRPVMVHLQKGISTGNAKFKGFKSVVWATLLEFSFHAIDIHENLKDVVGLEKLDLCLKTLHKLELAKLHQIGRAIHETVDLESSVREHRTVVQPRVDQELDKLKETYNGMDSLLSQIAAIIAGTLPEGLSNELNVIYFPQLGFNIAIPLDEHGMPVYDGGDEAWTQVFKTENRAYFKDFRMHEMDERLGDMYGKICGMSIVGLKGDPDEPFKF</sequence>
<accession>A0AAF0IGP2</accession>
<dbReference type="Pfam" id="PF05192">
    <property type="entry name" value="MutS_III"/>
    <property type="match status" value="1"/>
</dbReference>
<feature type="region of interest" description="Disordered" evidence="2">
    <location>
        <begin position="35"/>
        <end position="78"/>
    </location>
</feature>
<dbReference type="SUPFAM" id="SSF48334">
    <property type="entry name" value="DNA repair protein MutS, domain III"/>
    <property type="match status" value="1"/>
</dbReference>
<dbReference type="AlphaFoldDB" id="A0AAF0IGP2"/>
<dbReference type="InterPro" id="IPR007696">
    <property type="entry name" value="DNA_mismatch_repair_MutS_core"/>
</dbReference>
<keyword evidence="5" id="KW-1185">Reference proteome</keyword>
<protein>
    <recommendedName>
        <fullName evidence="3">DNA mismatch repair protein MutS core domain-containing protein</fullName>
    </recommendedName>
</protein>
<reference evidence="4" key="1">
    <citation type="submission" date="2023-03" db="EMBL/GenBank/DDBJ databases">
        <title>Emydomyces testavorans Genome Sequence.</title>
        <authorList>
            <person name="Hoyer L."/>
        </authorList>
    </citation>
    <scope>NUCLEOTIDE SEQUENCE</scope>
    <source>
        <strain evidence="4">16-2883</strain>
    </source>
</reference>
<evidence type="ECO:0000313" key="5">
    <source>
        <dbReference type="Proteomes" id="UP001219355"/>
    </source>
</evidence>
<dbReference type="Gene3D" id="1.10.1420.10">
    <property type="match status" value="1"/>
</dbReference>
<organism evidence="4 5">
    <name type="scientific">Emydomyces testavorans</name>
    <dbReference type="NCBI Taxonomy" id="2070801"/>
    <lineage>
        <taxon>Eukaryota</taxon>
        <taxon>Fungi</taxon>
        <taxon>Dikarya</taxon>
        <taxon>Ascomycota</taxon>
        <taxon>Pezizomycotina</taxon>
        <taxon>Eurotiomycetes</taxon>
        <taxon>Eurotiomycetidae</taxon>
        <taxon>Onygenales</taxon>
        <taxon>Nannizziopsiaceae</taxon>
        <taxon>Emydomyces</taxon>
    </lineage>
</organism>
<evidence type="ECO:0000313" key="4">
    <source>
        <dbReference type="EMBL" id="WEW55811.1"/>
    </source>
</evidence>
<dbReference type="GO" id="GO:0051026">
    <property type="term" value="P:chiasma assembly"/>
    <property type="evidence" value="ECO:0007669"/>
    <property type="project" value="TreeGrafter"/>
</dbReference>
<feature type="compositionally biased region" description="Polar residues" evidence="2">
    <location>
        <begin position="41"/>
        <end position="57"/>
    </location>
</feature>
<evidence type="ECO:0000256" key="1">
    <source>
        <dbReference type="ARBA" id="ARBA00006271"/>
    </source>
</evidence>
<evidence type="ECO:0000259" key="3">
    <source>
        <dbReference type="Pfam" id="PF05192"/>
    </source>
</evidence>
<dbReference type="GO" id="GO:0005634">
    <property type="term" value="C:nucleus"/>
    <property type="evidence" value="ECO:0007669"/>
    <property type="project" value="TreeGrafter"/>
</dbReference>
<dbReference type="PANTHER" id="PTHR11361:SF20">
    <property type="entry name" value="MUTS PROTEIN HOMOLOG 5"/>
    <property type="match status" value="1"/>
</dbReference>
<dbReference type="Proteomes" id="UP001219355">
    <property type="component" value="Chromosome 1"/>
</dbReference>
<dbReference type="InterPro" id="IPR045076">
    <property type="entry name" value="MutS"/>
</dbReference>
<proteinExistence type="inferred from homology"/>
<evidence type="ECO:0000256" key="2">
    <source>
        <dbReference type="SAM" id="MobiDB-lite"/>
    </source>
</evidence>
<dbReference type="PANTHER" id="PTHR11361">
    <property type="entry name" value="DNA MISMATCH REPAIR PROTEIN MUTS FAMILY MEMBER"/>
    <property type="match status" value="1"/>
</dbReference>
<dbReference type="EMBL" id="CP120627">
    <property type="protein sequence ID" value="WEW55811.1"/>
    <property type="molecule type" value="Genomic_DNA"/>
</dbReference>
<dbReference type="GO" id="GO:0030983">
    <property type="term" value="F:mismatched DNA binding"/>
    <property type="evidence" value="ECO:0007669"/>
    <property type="project" value="InterPro"/>
</dbReference>
<dbReference type="GO" id="GO:0005524">
    <property type="term" value="F:ATP binding"/>
    <property type="evidence" value="ECO:0007669"/>
    <property type="project" value="InterPro"/>
</dbReference>
<dbReference type="GO" id="GO:0140664">
    <property type="term" value="F:ATP-dependent DNA damage sensor activity"/>
    <property type="evidence" value="ECO:0007669"/>
    <property type="project" value="InterPro"/>
</dbReference>